<accession>A0A897N9Z7</accession>
<reference evidence="2 3" key="1">
    <citation type="submission" date="2020-11" db="EMBL/GenBank/DDBJ databases">
        <title>Carbohydrate-dependent, anaerobic sulfur respiration: A novel catabolism in halophilic archaea.</title>
        <authorList>
            <person name="Sorokin D.Y."/>
            <person name="Messina E."/>
            <person name="Smedile F."/>
            <person name="La Cono V."/>
            <person name="Hallsworth J.E."/>
            <person name="Yakimov M.M."/>
        </authorList>
    </citation>
    <scope>NUCLEOTIDE SEQUENCE [LARGE SCALE GENOMIC DNA]</scope>
    <source>
        <strain evidence="2 3">HSR12-2</strain>
    </source>
</reference>
<keyword evidence="3" id="KW-1185">Reference proteome</keyword>
<dbReference type="Proteomes" id="UP000662973">
    <property type="component" value="Chromosome"/>
</dbReference>
<dbReference type="GeneID" id="68852801"/>
<dbReference type="EMBL" id="CP064788">
    <property type="protein sequence ID" value="QSG09572.1"/>
    <property type="molecule type" value="Genomic_DNA"/>
</dbReference>
<dbReference type="Gene3D" id="2.30.30.40">
    <property type="entry name" value="SH3 Domains"/>
    <property type="match status" value="1"/>
</dbReference>
<proteinExistence type="predicted"/>
<name>A0A897N9Z7_9EURY</name>
<dbReference type="PANTHER" id="PTHR22617:SF23">
    <property type="entry name" value="CHEMOTAXIS PROTEIN CHEW"/>
    <property type="match status" value="1"/>
</dbReference>
<organism evidence="2 3">
    <name type="scientific">Halapricum desulfuricans</name>
    <dbReference type="NCBI Taxonomy" id="2841257"/>
    <lineage>
        <taxon>Archaea</taxon>
        <taxon>Methanobacteriati</taxon>
        <taxon>Methanobacteriota</taxon>
        <taxon>Stenosarchaea group</taxon>
        <taxon>Halobacteria</taxon>
        <taxon>Halobacteriales</taxon>
        <taxon>Haloarculaceae</taxon>
        <taxon>Halapricum</taxon>
    </lineage>
</organism>
<evidence type="ECO:0000313" key="2">
    <source>
        <dbReference type="EMBL" id="QSG09572.1"/>
    </source>
</evidence>
<dbReference type="InterPro" id="IPR002545">
    <property type="entry name" value="CheW-lke_dom"/>
</dbReference>
<dbReference type="Pfam" id="PF01584">
    <property type="entry name" value="CheW"/>
    <property type="match status" value="1"/>
</dbReference>
<dbReference type="PANTHER" id="PTHR22617">
    <property type="entry name" value="CHEMOTAXIS SENSOR HISTIDINE KINASE-RELATED"/>
    <property type="match status" value="1"/>
</dbReference>
<sequence>MSLKASDSETQTADEDIQVLEFELDGQRYCVMIAAVMEIVDEEPLTKVPSSGRHVLGVMNLRDETTTIIDPTVVFGVDSTAGDRRIIIFDDDSDEQYGWLVDSVHRVSTFKRSDVEEQADAEAIRGLVNRDEDFLIWVDPSVINGESTTL</sequence>
<feature type="domain" description="CheW-like" evidence="1">
    <location>
        <begin position="16"/>
        <end position="150"/>
    </location>
</feature>
<dbReference type="GO" id="GO:0007165">
    <property type="term" value="P:signal transduction"/>
    <property type="evidence" value="ECO:0007669"/>
    <property type="project" value="InterPro"/>
</dbReference>
<evidence type="ECO:0000259" key="1">
    <source>
        <dbReference type="PROSITE" id="PS50851"/>
    </source>
</evidence>
<dbReference type="Gene3D" id="2.40.50.180">
    <property type="entry name" value="CheA-289, Domain 4"/>
    <property type="match status" value="1"/>
</dbReference>
<dbReference type="PROSITE" id="PS50851">
    <property type="entry name" value="CHEW"/>
    <property type="match status" value="1"/>
</dbReference>
<dbReference type="InterPro" id="IPR039315">
    <property type="entry name" value="CheW"/>
</dbReference>
<protein>
    <submittedName>
        <fullName evidence="2">Chemotaxis signal transduction protein</fullName>
    </submittedName>
</protein>
<dbReference type="GO" id="GO:0006935">
    <property type="term" value="P:chemotaxis"/>
    <property type="evidence" value="ECO:0007669"/>
    <property type="project" value="InterPro"/>
</dbReference>
<dbReference type="RefSeq" id="WP_229109728.1">
    <property type="nucleotide sequence ID" value="NZ_CP064788.1"/>
</dbReference>
<dbReference type="GO" id="GO:0005829">
    <property type="term" value="C:cytosol"/>
    <property type="evidence" value="ECO:0007669"/>
    <property type="project" value="TreeGrafter"/>
</dbReference>
<dbReference type="SUPFAM" id="SSF50341">
    <property type="entry name" value="CheW-like"/>
    <property type="match status" value="1"/>
</dbReference>
<dbReference type="SMART" id="SM00260">
    <property type="entry name" value="CheW"/>
    <property type="match status" value="1"/>
</dbReference>
<dbReference type="AlphaFoldDB" id="A0A897N9Z7"/>
<gene>
    <name evidence="2" type="primary">cheW2</name>
    <name evidence="2" type="ORF">HSR122_2191</name>
</gene>
<dbReference type="InterPro" id="IPR036061">
    <property type="entry name" value="CheW-like_dom_sf"/>
</dbReference>
<dbReference type="KEGG" id="hds:HSR122_2191"/>
<evidence type="ECO:0000313" key="3">
    <source>
        <dbReference type="Proteomes" id="UP000662973"/>
    </source>
</evidence>